<gene>
    <name evidence="5" type="ORF">SteCoe_29447</name>
</gene>
<sequence>MEEPSTLKILTLGDASVGKTCIILRYAEDEFPKSTMPTIGIEYKTKQIKINNQMVKLQIWDTAGQERYHRILASTFYRRANGIVLVYDLKSQESFNHVENWMKQIRQKADPGIEIVLVGNKLDLVEEQDFTQGKDLAASYGIPFFPVSAKSGTNIAEMFRTLTDMIVAHNPKLLNPNSASNPETISIKEKKNIEEQKCCV</sequence>
<dbReference type="SUPFAM" id="SSF52540">
    <property type="entry name" value="P-loop containing nucleoside triphosphate hydrolases"/>
    <property type="match status" value="1"/>
</dbReference>
<dbReference type="FunFam" id="3.40.50.300:FF:001204">
    <property type="entry name" value="Small GTP-binding protein, putative"/>
    <property type="match status" value="1"/>
</dbReference>
<dbReference type="EMBL" id="MPUH01000923">
    <property type="protein sequence ID" value="OMJ72180.1"/>
    <property type="molecule type" value="Genomic_DNA"/>
</dbReference>
<evidence type="ECO:0000256" key="3">
    <source>
        <dbReference type="ARBA" id="ARBA00023134"/>
    </source>
</evidence>
<evidence type="ECO:0000313" key="5">
    <source>
        <dbReference type="EMBL" id="OMJ72180.1"/>
    </source>
</evidence>
<keyword evidence="4" id="KW-0449">Lipoprotein</keyword>
<keyword evidence="6" id="KW-1185">Reference proteome</keyword>
<evidence type="ECO:0000256" key="2">
    <source>
        <dbReference type="ARBA" id="ARBA00022741"/>
    </source>
</evidence>
<dbReference type="PROSITE" id="PS51417">
    <property type="entry name" value="ARF"/>
    <property type="match status" value="1"/>
</dbReference>
<dbReference type="OrthoDB" id="9989112at2759"/>
<dbReference type="InterPro" id="IPR001806">
    <property type="entry name" value="Small_GTPase"/>
</dbReference>
<accession>A0A1R2B6C0</accession>
<comment type="caution">
    <text evidence="5">The sequence shown here is derived from an EMBL/GenBank/DDBJ whole genome shotgun (WGS) entry which is preliminary data.</text>
</comment>
<dbReference type="InterPro" id="IPR050305">
    <property type="entry name" value="Small_GTPase_Rab"/>
</dbReference>
<dbReference type="SMART" id="SM00174">
    <property type="entry name" value="RHO"/>
    <property type="match status" value="1"/>
</dbReference>
<dbReference type="Gene3D" id="3.40.50.300">
    <property type="entry name" value="P-loop containing nucleotide triphosphate hydrolases"/>
    <property type="match status" value="1"/>
</dbReference>
<dbReference type="AlphaFoldDB" id="A0A1R2B6C0"/>
<dbReference type="Proteomes" id="UP000187209">
    <property type="component" value="Unassembled WGS sequence"/>
</dbReference>
<dbReference type="GO" id="GO:0005525">
    <property type="term" value="F:GTP binding"/>
    <property type="evidence" value="ECO:0007669"/>
    <property type="project" value="UniProtKB-KW"/>
</dbReference>
<protein>
    <submittedName>
        <fullName evidence="5">Uncharacterized protein</fullName>
    </submittedName>
</protein>
<dbReference type="SMART" id="SM00176">
    <property type="entry name" value="RAN"/>
    <property type="match status" value="1"/>
</dbReference>
<dbReference type="GO" id="GO:0003924">
    <property type="term" value="F:GTPase activity"/>
    <property type="evidence" value="ECO:0007669"/>
    <property type="project" value="InterPro"/>
</dbReference>
<dbReference type="InterPro" id="IPR027417">
    <property type="entry name" value="P-loop_NTPase"/>
</dbReference>
<dbReference type="InterPro" id="IPR005225">
    <property type="entry name" value="Small_GTP-bd"/>
</dbReference>
<dbReference type="PROSITE" id="PS51419">
    <property type="entry name" value="RAB"/>
    <property type="match status" value="1"/>
</dbReference>
<keyword evidence="3" id="KW-0342">GTP-binding</keyword>
<evidence type="ECO:0000256" key="1">
    <source>
        <dbReference type="ARBA" id="ARBA00006270"/>
    </source>
</evidence>
<dbReference type="PANTHER" id="PTHR47980">
    <property type="entry name" value="LD44762P"/>
    <property type="match status" value="1"/>
</dbReference>
<proteinExistence type="inferred from homology"/>
<dbReference type="SMART" id="SM00173">
    <property type="entry name" value="RAS"/>
    <property type="match status" value="1"/>
</dbReference>
<dbReference type="Pfam" id="PF00071">
    <property type="entry name" value="Ras"/>
    <property type="match status" value="1"/>
</dbReference>
<organism evidence="5 6">
    <name type="scientific">Stentor coeruleus</name>
    <dbReference type="NCBI Taxonomy" id="5963"/>
    <lineage>
        <taxon>Eukaryota</taxon>
        <taxon>Sar</taxon>
        <taxon>Alveolata</taxon>
        <taxon>Ciliophora</taxon>
        <taxon>Postciliodesmatophora</taxon>
        <taxon>Heterotrichea</taxon>
        <taxon>Heterotrichida</taxon>
        <taxon>Stentoridae</taxon>
        <taxon>Stentor</taxon>
    </lineage>
</organism>
<dbReference type="PRINTS" id="PR00449">
    <property type="entry name" value="RASTRNSFRMNG"/>
</dbReference>
<keyword evidence="2" id="KW-0547">Nucleotide-binding</keyword>
<dbReference type="CDD" id="cd00154">
    <property type="entry name" value="Rab"/>
    <property type="match status" value="1"/>
</dbReference>
<dbReference type="NCBIfam" id="TIGR00231">
    <property type="entry name" value="small_GTP"/>
    <property type="match status" value="1"/>
</dbReference>
<dbReference type="PROSITE" id="PS51420">
    <property type="entry name" value="RHO"/>
    <property type="match status" value="1"/>
</dbReference>
<dbReference type="PROSITE" id="PS51421">
    <property type="entry name" value="RAS"/>
    <property type="match status" value="1"/>
</dbReference>
<name>A0A1R2B6C0_9CILI</name>
<evidence type="ECO:0000313" key="6">
    <source>
        <dbReference type="Proteomes" id="UP000187209"/>
    </source>
</evidence>
<evidence type="ECO:0000256" key="4">
    <source>
        <dbReference type="ARBA" id="ARBA00023288"/>
    </source>
</evidence>
<dbReference type="SMART" id="SM00175">
    <property type="entry name" value="RAB"/>
    <property type="match status" value="1"/>
</dbReference>
<reference evidence="5 6" key="1">
    <citation type="submission" date="2016-11" db="EMBL/GenBank/DDBJ databases">
        <title>The macronuclear genome of Stentor coeruleus: a giant cell with tiny introns.</title>
        <authorList>
            <person name="Slabodnick M."/>
            <person name="Ruby J.G."/>
            <person name="Reiff S.B."/>
            <person name="Swart E.C."/>
            <person name="Gosai S."/>
            <person name="Prabakaran S."/>
            <person name="Witkowska E."/>
            <person name="Larue G.E."/>
            <person name="Fisher S."/>
            <person name="Freeman R.M."/>
            <person name="Gunawardena J."/>
            <person name="Chu W."/>
            <person name="Stover N.A."/>
            <person name="Gregory B.D."/>
            <person name="Nowacki M."/>
            <person name="Derisi J."/>
            <person name="Roy S.W."/>
            <person name="Marshall W.F."/>
            <person name="Sood P."/>
        </authorList>
    </citation>
    <scope>NUCLEOTIDE SEQUENCE [LARGE SCALE GENOMIC DNA]</scope>
    <source>
        <strain evidence="5">WM001</strain>
    </source>
</reference>
<comment type="similarity">
    <text evidence="1">Belongs to the small GTPase superfamily. Rab family.</text>
</comment>